<evidence type="ECO:0000313" key="1">
    <source>
        <dbReference type="EMBL" id="ONI13817.1"/>
    </source>
</evidence>
<proteinExistence type="predicted"/>
<dbReference type="Gramene" id="ONI13817">
    <property type="protein sequence ID" value="ONI13817"/>
    <property type="gene ID" value="PRUPE_4G247200"/>
</dbReference>
<gene>
    <name evidence="1" type="ORF">PRUPE_4G247200</name>
</gene>
<accession>A0A251PQI0</accession>
<keyword evidence="2" id="KW-1185">Reference proteome</keyword>
<name>A0A251PQI0_PRUPE</name>
<dbReference type="AlphaFoldDB" id="A0A251PQI0"/>
<organism evidence="1 2">
    <name type="scientific">Prunus persica</name>
    <name type="common">Peach</name>
    <name type="synonym">Amygdalus persica</name>
    <dbReference type="NCBI Taxonomy" id="3760"/>
    <lineage>
        <taxon>Eukaryota</taxon>
        <taxon>Viridiplantae</taxon>
        <taxon>Streptophyta</taxon>
        <taxon>Embryophyta</taxon>
        <taxon>Tracheophyta</taxon>
        <taxon>Spermatophyta</taxon>
        <taxon>Magnoliopsida</taxon>
        <taxon>eudicotyledons</taxon>
        <taxon>Gunneridae</taxon>
        <taxon>Pentapetalae</taxon>
        <taxon>rosids</taxon>
        <taxon>fabids</taxon>
        <taxon>Rosales</taxon>
        <taxon>Rosaceae</taxon>
        <taxon>Amygdaloideae</taxon>
        <taxon>Amygdaleae</taxon>
        <taxon>Prunus</taxon>
    </lineage>
</organism>
<dbReference type="Proteomes" id="UP000006882">
    <property type="component" value="Chromosome G4"/>
</dbReference>
<evidence type="ECO:0000313" key="2">
    <source>
        <dbReference type="Proteomes" id="UP000006882"/>
    </source>
</evidence>
<protein>
    <submittedName>
        <fullName evidence="1">Uncharacterized protein</fullName>
    </submittedName>
</protein>
<reference evidence="1 2" key="1">
    <citation type="journal article" date="2013" name="Nat. Genet.">
        <title>The high-quality draft genome of peach (Prunus persica) identifies unique patterns of genetic diversity, domestication and genome evolution.</title>
        <authorList>
            <consortium name="International Peach Genome Initiative"/>
            <person name="Verde I."/>
            <person name="Abbott A.G."/>
            <person name="Scalabrin S."/>
            <person name="Jung S."/>
            <person name="Shu S."/>
            <person name="Marroni F."/>
            <person name="Zhebentyayeva T."/>
            <person name="Dettori M.T."/>
            <person name="Grimwood J."/>
            <person name="Cattonaro F."/>
            <person name="Zuccolo A."/>
            <person name="Rossini L."/>
            <person name="Jenkins J."/>
            <person name="Vendramin E."/>
            <person name="Meisel L.A."/>
            <person name="Decroocq V."/>
            <person name="Sosinski B."/>
            <person name="Prochnik S."/>
            <person name="Mitros T."/>
            <person name="Policriti A."/>
            <person name="Cipriani G."/>
            <person name="Dondini L."/>
            <person name="Ficklin S."/>
            <person name="Goodstein D.M."/>
            <person name="Xuan P."/>
            <person name="Del Fabbro C."/>
            <person name="Aramini V."/>
            <person name="Copetti D."/>
            <person name="Gonzalez S."/>
            <person name="Horner D.S."/>
            <person name="Falchi R."/>
            <person name="Lucas S."/>
            <person name="Mica E."/>
            <person name="Maldonado J."/>
            <person name="Lazzari B."/>
            <person name="Bielenberg D."/>
            <person name="Pirona R."/>
            <person name="Miculan M."/>
            <person name="Barakat A."/>
            <person name="Testolin R."/>
            <person name="Stella A."/>
            <person name="Tartarini S."/>
            <person name="Tonutti P."/>
            <person name="Arus P."/>
            <person name="Orellana A."/>
            <person name="Wells C."/>
            <person name="Main D."/>
            <person name="Vizzotto G."/>
            <person name="Silva H."/>
            <person name="Salamini F."/>
            <person name="Schmutz J."/>
            <person name="Morgante M."/>
            <person name="Rokhsar D.S."/>
        </authorList>
    </citation>
    <scope>NUCLEOTIDE SEQUENCE [LARGE SCALE GENOMIC DNA]</scope>
    <source>
        <strain evidence="2">cv. Nemared</strain>
    </source>
</reference>
<dbReference type="EMBL" id="CM007654">
    <property type="protein sequence ID" value="ONI13817.1"/>
    <property type="molecule type" value="Genomic_DNA"/>
</dbReference>
<sequence length="188" mass="21138">MIVTVKFWAVVNKGHFQSYKKQKFPCVNLQSHKSLQYIIDFVHPINDVFASVFFCGKISLRRIDQFEEFRICGCGCFPLLSVYNLNLSKTRHVQEEINMLLQSAHPLSHGFLFILLFSSIISTNIHACNQTECRTPTPFSPNTSSHPINWTSLSSFHLVGIPYRHQGRALNGGDAQGDGTKGGIIAKP</sequence>